<evidence type="ECO:0000313" key="10">
    <source>
        <dbReference type="Proteomes" id="UP000184335"/>
    </source>
</evidence>
<feature type="transmembrane region" description="Helical" evidence="7">
    <location>
        <begin position="42"/>
        <end position="66"/>
    </location>
</feature>
<evidence type="ECO:0000256" key="5">
    <source>
        <dbReference type="ARBA" id="ARBA00022989"/>
    </source>
</evidence>
<dbReference type="GO" id="GO:0016020">
    <property type="term" value="C:membrane"/>
    <property type="evidence" value="ECO:0007669"/>
    <property type="project" value="UniProtKB-SubCell"/>
</dbReference>
<dbReference type="PANTHER" id="PTHR30576">
    <property type="entry name" value="COLANIC BIOSYNTHESIS UDP-GLUCOSE LIPID CARRIER TRANSFERASE"/>
    <property type="match status" value="1"/>
</dbReference>
<comment type="subcellular location">
    <subcellularLocation>
        <location evidence="1">Membrane</location>
        <topology evidence="1">Multi-pass membrane protein</topology>
    </subcellularLocation>
</comment>
<proteinExistence type="inferred from homology"/>
<dbReference type="InterPro" id="IPR017475">
    <property type="entry name" value="EPS_sugar_tfrase"/>
</dbReference>
<accession>A0A1M6F1F7</accession>
<feature type="domain" description="Bacterial sugar transferase" evidence="8">
    <location>
        <begin position="267"/>
        <end position="451"/>
    </location>
</feature>
<comment type="similarity">
    <text evidence="2">Belongs to the bacterial sugar transferase family.</text>
</comment>
<dbReference type="PANTHER" id="PTHR30576:SF0">
    <property type="entry name" value="UNDECAPRENYL-PHOSPHATE N-ACETYLGALACTOSAMINYL 1-PHOSPHATE TRANSFERASE-RELATED"/>
    <property type="match status" value="1"/>
</dbReference>
<sequence>MRMRKLYNDFATLLKICDALSIIIAFLAIIFFGHFTKPFDELFFIAVFLLIAWFSVSWFTQLYANAFTKEAQKHFGELAKTFFIFTALNFSILYFFPTLNFGRNSAFWSVVIFAFIIGLARIAALLYRKNYRVYLNRKLSSVLVGRNVDIEEFLQNKSFRQGLGVKGFYTVTEGVGIKKGKYLGTLDDLLRDLNGEKIDNIIICDSGDVEEIYRPILKKAENQMVRIFFLPGFSSFLPATSLKVVGDVPLFKLMPEPLQIPEKAFVKRAFDILFSLFVIIFILSWLTPIIAIIIRAESKGPVFFTQLRSGLDNKPFNCIKFRSMTINKDADLKVATKNDRRVTNFGAFMRKTSIDELPQFFNVLVGDMSVVGPRPHMLSQTEIYSEITDRYMLRHMVKPGITGWAQVTGARGEIFSEKDMQRRVEKDVWYIQNWSFFLDLKIIFLTVYNIFRGDEQAY</sequence>
<feature type="transmembrane region" description="Helical" evidence="7">
    <location>
        <begin position="78"/>
        <end position="96"/>
    </location>
</feature>
<dbReference type="InterPro" id="IPR003362">
    <property type="entry name" value="Bact_transf"/>
</dbReference>
<dbReference type="Proteomes" id="UP000184335">
    <property type="component" value="Unassembled WGS sequence"/>
</dbReference>
<keyword evidence="6 7" id="KW-0472">Membrane</keyword>
<feature type="transmembrane region" description="Helical" evidence="7">
    <location>
        <begin position="108"/>
        <end position="127"/>
    </location>
</feature>
<keyword evidence="10" id="KW-1185">Reference proteome</keyword>
<dbReference type="NCBIfam" id="TIGR03025">
    <property type="entry name" value="EPS_sugtrans"/>
    <property type="match status" value="1"/>
</dbReference>
<evidence type="ECO:0000256" key="4">
    <source>
        <dbReference type="ARBA" id="ARBA00022692"/>
    </source>
</evidence>
<evidence type="ECO:0000256" key="1">
    <source>
        <dbReference type="ARBA" id="ARBA00004141"/>
    </source>
</evidence>
<keyword evidence="5 7" id="KW-1133">Transmembrane helix</keyword>
<dbReference type="AlphaFoldDB" id="A0A1M6F1F7"/>
<feature type="transmembrane region" description="Helical" evidence="7">
    <location>
        <begin position="272"/>
        <end position="294"/>
    </location>
</feature>
<dbReference type="EMBL" id="FQYI01000006">
    <property type="protein sequence ID" value="SHI91558.1"/>
    <property type="molecule type" value="Genomic_DNA"/>
</dbReference>
<evidence type="ECO:0000313" key="9">
    <source>
        <dbReference type="EMBL" id="SHI91558.1"/>
    </source>
</evidence>
<reference evidence="9 10" key="1">
    <citation type="submission" date="2016-11" db="EMBL/GenBank/DDBJ databases">
        <authorList>
            <person name="Jaros S."/>
            <person name="Januszkiewicz K."/>
            <person name="Wedrychowicz H."/>
        </authorList>
    </citation>
    <scope>NUCLEOTIDE SEQUENCE [LARGE SCALE GENOMIC DNA]</scope>
    <source>
        <strain evidence="9 10">DSM 25479</strain>
    </source>
</reference>
<protein>
    <submittedName>
        <fullName evidence="9">Putative colanic acid biosysnthesis UDP-glucose lipid carrier transferase</fullName>
    </submittedName>
</protein>
<evidence type="ECO:0000256" key="3">
    <source>
        <dbReference type="ARBA" id="ARBA00022679"/>
    </source>
</evidence>
<evidence type="ECO:0000256" key="6">
    <source>
        <dbReference type="ARBA" id="ARBA00023136"/>
    </source>
</evidence>
<dbReference type="GO" id="GO:0016780">
    <property type="term" value="F:phosphotransferase activity, for other substituted phosphate groups"/>
    <property type="evidence" value="ECO:0007669"/>
    <property type="project" value="TreeGrafter"/>
</dbReference>
<evidence type="ECO:0000259" key="8">
    <source>
        <dbReference type="Pfam" id="PF02397"/>
    </source>
</evidence>
<dbReference type="STRING" id="1118202.SAMN05443429_10672"/>
<feature type="transmembrane region" description="Helical" evidence="7">
    <location>
        <begin position="12"/>
        <end position="36"/>
    </location>
</feature>
<keyword evidence="3 9" id="KW-0808">Transferase</keyword>
<evidence type="ECO:0000256" key="2">
    <source>
        <dbReference type="ARBA" id="ARBA00006464"/>
    </source>
</evidence>
<keyword evidence="4 7" id="KW-0812">Transmembrane</keyword>
<dbReference type="Pfam" id="PF13727">
    <property type="entry name" value="CoA_binding_3"/>
    <property type="match status" value="1"/>
</dbReference>
<name>A0A1M6F1F7_9FLAO</name>
<organism evidence="9 10">
    <name type="scientific">Cruoricaptor ignavus</name>
    <dbReference type="NCBI Taxonomy" id="1118202"/>
    <lineage>
        <taxon>Bacteria</taxon>
        <taxon>Pseudomonadati</taxon>
        <taxon>Bacteroidota</taxon>
        <taxon>Flavobacteriia</taxon>
        <taxon>Flavobacteriales</taxon>
        <taxon>Weeksellaceae</taxon>
        <taxon>Cruoricaptor</taxon>
    </lineage>
</organism>
<dbReference type="Pfam" id="PF02397">
    <property type="entry name" value="Bac_transf"/>
    <property type="match status" value="1"/>
</dbReference>
<gene>
    <name evidence="9" type="ORF">SAMN05443429_10672</name>
</gene>
<evidence type="ECO:0000256" key="7">
    <source>
        <dbReference type="SAM" id="Phobius"/>
    </source>
</evidence>